<keyword evidence="1" id="KW-0646">Protease inhibitor</keyword>
<feature type="compositionally biased region" description="Pro residues" evidence="3">
    <location>
        <begin position="286"/>
        <end position="299"/>
    </location>
</feature>
<name>A0A6G5A6K3_RHIMP</name>
<dbReference type="GO" id="GO:0030414">
    <property type="term" value="F:peptidase inhibitor activity"/>
    <property type="evidence" value="ECO:0007669"/>
    <property type="project" value="UniProtKB-KW"/>
</dbReference>
<feature type="domain" description="TIL" evidence="5">
    <location>
        <begin position="144"/>
        <end position="195"/>
    </location>
</feature>
<dbReference type="SUPFAM" id="SSF57567">
    <property type="entry name" value="Serine protease inhibitors"/>
    <property type="match status" value="1"/>
</dbReference>
<evidence type="ECO:0000256" key="1">
    <source>
        <dbReference type="ARBA" id="ARBA00022690"/>
    </source>
</evidence>
<feature type="compositionally biased region" description="Gly residues" evidence="3">
    <location>
        <begin position="272"/>
        <end position="282"/>
    </location>
</feature>
<dbReference type="PANTHER" id="PTHR23259">
    <property type="entry name" value="RIDDLE"/>
    <property type="match status" value="1"/>
</dbReference>
<dbReference type="AlphaFoldDB" id="A0A6G5A6K3"/>
<keyword evidence="2" id="KW-1015">Disulfide bond</keyword>
<accession>A0A6G5A6K3</accession>
<dbReference type="InterPro" id="IPR002919">
    <property type="entry name" value="TIL_dom"/>
</dbReference>
<dbReference type="Pfam" id="PF01826">
    <property type="entry name" value="TIL"/>
    <property type="match status" value="2"/>
</dbReference>
<dbReference type="OrthoDB" id="6478697at2759"/>
<feature type="compositionally biased region" description="Pro residues" evidence="3">
    <location>
        <begin position="327"/>
        <end position="338"/>
    </location>
</feature>
<dbReference type="EMBL" id="GIKN01004359">
    <property type="protein sequence ID" value="NIE46632.1"/>
    <property type="molecule type" value="Transcribed_RNA"/>
</dbReference>
<proteinExistence type="predicted"/>
<evidence type="ECO:0000256" key="4">
    <source>
        <dbReference type="SAM" id="SignalP"/>
    </source>
</evidence>
<feature type="region of interest" description="Disordered" evidence="3">
    <location>
        <begin position="264"/>
        <end position="373"/>
    </location>
</feature>
<protein>
    <submittedName>
        <fullName evidence="6">Putative thyropin</fullName>
    </submittedName>
</protein>
<organism evidence="6">
    <name type="scientific">Rhipicephalus microplus</name>
    <name type="common">Cattle tick</name>
    <name type="synonym">Boophilus microplus</name>
    <dbReference type="NCBI Taxonomy" id="6941"/>
    <lineage>
        <taxon>Eukaryota</taxon>
        <taxon>Metazoa</taxon>
        <taxon>Ecdysozoa</taxon>
        <taxon>Arthropoda</taxon>
        <taxon>Chelicerata</taxon>
        <taxon>Arachnida</taxon>
        <taxon>Acari</taxon>
        <taxon>Parasitiformes</taxon>
        <taxon>Ixodida</taxon>
        <taxon>Ixodoidea</taxon>
        <taxon>Ixodidae</taxon>
        <taxon>Rhipicephalinae</taxon>
        <taxon>Rhipicephalus</taxon>
        <taxon>Boophilus</taxon>
    </lineage>
</organism>
<feature type="signal peptide" evidence="4">
    <location>
        <begin position="1"/>
        <end position="19"/>
    </location>
</feature>
<dbReference type="InterPro" id="IPR051368">
    <property type="entry name" value="SerProtInhib-TIL_Domain"/>
</dbReference>
<dbReference type="VEuPathDB" id="VectorBase:LOC119164241"/>
<dbReference type="InterPro" id="IPR036084">
    <property type="entry name" value="Ser_inhib-like_sf"/>
</dbReference>
<evidence type="ECO:0000256" key="2">
    <source>
        <dbReference type="ARBA" id="ARBA00023157"/>
    </source>
</evidence>
<dbReference type="CDD" id="cd19941">
    <property type="entry name" value="TIL"/>
    <property type="match status" value="2"/>
</dbReference>
<reference evidence="6" key="1">
    <citation type="submission" date="2020-03" db="EMBL/GenBank/DDBJ databases">
        <title>A transcriptome and proteome of the tick Rhipicephalus microplus shaped by the genetic composition of its hosts and developmental stage.</title>
        <authorList>
            <person name="Garcia G.R."/>
            <person name="Ribeiro J.M.C."/>
            <person name="Maruyama S.R."/>
            <person name="Gardinasse L.G."/>
            <person name="Nelson K."/>
            <person name="Ferreira B.R."/>
            <person name="Andrade T.G."/>
            <person name="Santos I.K.F.M."/>
        </authorList>
    </citation>
    <scope>NUCLEOTIDE SEQUENCE</scope>
    <source>
        <strain evidence="6">NSGR</strain>
        <tissue evidence="6">Salivary glands</tissue>
    </source>
</reference>
<evidence type="ECO:0000256" key="3">
    <source>
        <dbReference type="SAM" id="MobiDB-lite"/>
    </source>
</evidence>
<feature type="domain" description="TIL" evidence="5">
    <location>
        <begin position="199"/>
        <end position="256"/>
    </location>
</feature>
<dbReference type="PANTHER" id="PTHR23259:SF70">
    <property type="entry name" value="ACCESSORY GLAND PROTEIN ACP62F-RELATED"/>
    <property type="match status" value="1"/>
</dbReference>
<evidence type="ECO:0000259" key="5">
    <source>
        <dbReference type="Pfam" id="PF01826"/>
    </source>
</evidence>
<feature type="chain" id="PRO_5026031421" evidence="4">
    <location>
        <begin position="20"/>
        <end position="443"/>
    </location>
</feature>
<sequence length="443" mass="47157">MSSIFYAHIFLLFFGTSQHSITENESDVFVIEKHDHLLQQIFYQCSYNPCSGDAMSLVHGGHSKCYEATSYVPVFGAVAARRCGCLEVPVNGPPRRENFCRWKVTPSSLLYRDWHCVCRPGMVRNAWGDCITKHECKSCKCFWYKDFNVCGRECPLKCGESVRTTCSQDCAFGCDCPPGRIRTSSKTYCVTTSQCTPICPANSRYTSCLSNCAPKCGKRQPPNCVTRCRRGGCACNEGYAEADQGGVLICVPLQECSRYAPTATPVPTTETGGVGGRPGWGTGPTVPAPVPSAPVPPPGAEGTLPSGGPSHETNGHGNGGGIAVMPPTVPPQATPASPPGGHWGSSAPAPAFPRHPQGTPPQVSTTHQAGGGIPFRPNQAWQITTASQRPGSAVPAYTTTNSGFSTAVVSSGSRGYGTPCIIQGQPCNIYRYNITNSQLCRSC</sequence>
<dbReference type="Gene3D" id="2.10.25.10">
    <property type="entry name" value="Laminin"/>
    <property type="match status" value="3"/>
</dbReference>
<evidence type="ECO:0000313" key="6">
    <source>
        <dbReference type="EMBL" id="NIE46632.1"/>
    </source>
</evidence>
<keyword evidence="4" id="KW-0732">Signal</keyword>